<evidence type="ECO:0000256" key="9">
    <source>
        <dbReference type="ARBA" id="ARBA00023004"/>
    </source>
</evidence>
<evidence type="ECO:0000256" key="6">
    <source>
        <dbReference type="ARBA" id="ARBA00022723"/>
    </source>
</evidence>
<dbReference type="GO" id="GO:0016020">
    <property type="term" value="C:membrane"/>
    <property type="evidence" value="ECO:0007669"/>
    <property type="project" value="UniProtKB-SubCell"/>
</dbReference>
<dbReference type="SMART" id="SM00665">
    <property type="entry name" value="B561"/>
    <property type="match status" value="1"/>
</dbReference>
<dbReference type="PANTHER" id="PTHR10106">
    <property type="entry name" value="CYTOCHROME B561-RELATED"/>
    <property type="match status" value="1"/>
</dbReference>
<evidence type="ECO:0000256" key="3">
    <source>
        <dbReference type="ARBA" id="ARBA00022448"/>
    </source>
</evidence>
<dbReference type="GO" id="GO:0046872">
    <property type="term" value="F:metal ion binding"/>
    <property type="evidence" value="ECO:0007669"/>
    <property type="project" value="UniProtKB-KW"/>
</dbReference>
<keyword evidence="3" id="KW-0813">Transport</keyword>
<dbReference type="Pfam" id="PF03188">
    <property type="entry name" value="Cytochrom_B561"/>
    <property type="match status" value="1"/>
</dbReference>
<keyword evidence="4" id="KW-0349">Heme</keyword>
<keyword evidence="9" id="KW-0408">Iron</keyword>
<proteinExistence type="predicted"/>
<evidence type="ECO:0000256" key="4">
    <source>
        <dbReference type="ARBA" id="ARBA00022617"/>
    </source>
</evidence>
<keyword evidence="5" id="KW-0812">Transmembrane</keyword>
<feature type="non-terminal residue" evidence="11">
    <location>
        <position position="1"/>
    </location>
</feature>
<keyword evidence="10" id="KW-0472">Membrane</keyword>
<sequence>TNDRYNDRYSFMNVVLVRLTFALSVTLLQCFGIAILVMVGVWTGHYLDGFAWDGSGKEFNYHPVFMIVSMIFLNSQAMIAYRVFSNDSKAKVKLLHMFIQAIAFAFGVLGLKAVFDFHNDNNITNLYSLHSWIGMTTFVLFSCQLVCGFLGFLYPKFPDALRAAYLQVHVFFGTSIFLMAVAACLTGITEKALWTIKKSYSDLPAEAVLVNILGASLVIHAGLTYFITTNDNFRRAGTGEERQPLFEHADQAESIE</sequence>
<evidence type="ECO:0000256" key="10">
    <source>
        <dbReference type="ARBA" id="ARBA00023136"/>
    </source>
</evidence>
<evidence type="ECO:0000313" key="12">
    <source>
        <dbReference type="Proteomes" id="UP001152795"/>
    </source>
</evidence>
<evidence type="ECO:0000256" key="8">
    <source>
        <dbReference type="ARBA" id="ARBA00022989"/>
    </source>
</evidence>
<comment type="cofactor">
    <cofactor evidence="1">
        <name>heme b</name>
        <dbReference type="ChEBI" id="CHEBI:60344"/>
    </cofactor>
</comment>
<comment type="subcellular location">
    <subcellularLocation>
        <location evidence="2">Membrane</location>
        <topology evidence="2">Multi-pass membrane protein</topology>
    </subcellularLocation>
</comment>
<keyword evidence="7" id="KW-0249">Electron transport</keyword>
<reference evidence="11" key="1">
    <citation type="submission" date="2020-04" db="EMBL/GenBank/DDBJ databases">
        <authorList>
            <person name="Alioto T."/>
            <person name="Alioto T."/>
            <person name="Gomez Garrido J."/>
        </authorList>
    </citation>
    <scope>NUCLEOTIDE SEQUENCE</scope>
    <source>
        <strain evidence="11">A484AB</strain>
    </source>
</reference>
<dbReference type="AlphaFoldDB" id="A0A7D9DC17"/>
<comment type="caution">
    <text evidence="11">The sequence shown here is derived from an EMBL/GenBank/DDBJ whole genome shotgun (WGS) entry which is preliminary data.</text>
</comment>
<dbReference type="PANTHER" id="PTHR10106:SF0">
    <property type="entry name" value="LD36721P"/>
    <property type="match status" value="1"/>
</dbReference>
<dbReference type="OrthoDB" id="907479at2759"/>
<dbReference type="InterPro" id="IPR006593">
    <property type="entry name" value="Cyt_b561/ferric_Rdtase_TM"/>
</dbReference>
<name>A0A7D9DC17_PARCT</name>
<dbReference type="Gene3D" id="1.20.120.1770">
    <property type="match status" value="1"/>
</dbReference>
<keyword evidence="12" id="KW-1185">Reference proteome</keyword>
<dbReference type="PROSITE" id="PS50939">
    <property type="entry name" value="CYTOCHROME_B561"/>
    <property type="match status" value="1"/>
</dbReference>
<evidence type="ECO:0000256" key="7">
    <source>
        <dbReference type="ARBA" id="ARBA00022982"/>
    </source>
</evidence>
<evidence type="ECO:0000256" key="2">
    <source>
        <dbReference type="ARBA" id="ARBA00004141"/>
    </source>
</evidence>
<accession>A0A7D9DC17</accession>
<dbReference type="InterPro" id="IPR043205">
    <property type="entry name" value="CYB561/CYBRD1-like"/>
</dbReference>
<keyword evidence="8" id="KW-1133">Transmembrane helix</keyword>
<evidence type="ECO:0000313" key="11">
    <source>
        <dbReference type="EMBL" id="CAB3981431.1"/>
    </source>
</evidence>
<dbReference type="Proteomes" id="UP001152795">
    <property type="component" value="Unassembled WGS sequence"/>
</dbReference>
<organism evidence="11 12">
    <name type="scientific">Paramuricea clavata</name>
    <name type="common">Red gorgonian</name>
    <name type="synonym">Violescent sea-whip</name>
    <dbReference type="NCBI Taxonomy" id="317549"/>
    <lineage>
        <taxon>Eukaryota</taxon>
        <taxon>Metazoa</taxon>
        <taxon>Cnidaria</taxon>
        <taxon>Anthozoa</taxon>
        <taxon>Octocorallia</taxon>
        <taxon>Malacalcyonacea</taxon>
        <taxon>Plexauridae</taxon>
        <taxon>Paramuricea</taxon>
    </lineage>
</organism>
<evidence type="ECO:0000256" key="1">
    <source>
        <dbReference type="ARBA" id="ARBA00001970"/>
    </source>
</evidence>
<gene>
    <name evidence="11" type="ORF">PACLA_8A062500</name>
</gene>
<keyword evidence="6" id="KW-0479">Metal-binding</keyword>
<dbReference type="GO" id="GO:0016491">
    <property type="term" value="F:oxidoreductase activity"/>
    <property type="evidence" value="ECO:0007669"/>
    <property type="project" value="InterPro"/>
</dbReference>
<dbReference type="EMBL" id="CACRXK020000389">
    <property type="protein sequence ID" value="CAB3981431.1"/>
    <property type="molecule type" value="Genomic_DNA"/>
</dbReference>
<evidence type="ECO:0000256" key="5">
    <source>
        <dbReference type="ARBA" id="ARBA00022692"/>
    </source>
</evidence>
<dbReference type="FunFam" id="1.20.120.1770:FF:000001">
    <property type="entry name" value="Cytochrome b reductase 1"/>
    <property type="match status" value="1"/>
</dbReference>
<protein>
    <submittedName>
        <fullName evidence="11">Cytochrome b561-like</fullName>
    </submittedName>
</protein>